<evidence type="ECO:0000313" key="5">
    <source>
        <dbReference type="Proteomes" id="UP000241394"/>
    </source>
</evidence>
<dbReference type="Gramene" id="PSS00282">
    <property type="protein sequence ID" value="PSS00282"/>
    <property type="gene ID" value="CEY00_Acc24250"/>
</dbReference>
<evidence type="ECO:0000313" key="4">
    <source>
        <dbReference type="EMBL" id="PSS00282.1"/>
    </source>
</evidence>
<reference evidence="5" key="2">
    <citation type="journal article" date="2018" name="BMC Genomics">
        <title>A manually annotated Actinidia chinensis var. chinensis (kiwifruit) genome highlights the challenges associated with draft genomes and gene prediction in plants.</title>
        <authorList>
            <person name="Pilkington S.M."/>
            <person name="Crowhurst R."/>
            <person name="Hilario E."/>
            <person name="Nardozza S."/>
            <person name="Fraser L."/>
            <person name="Peng Y."/>
            <person name="Gunaseelan K."/>
            <person name="Simpson R."/>
            <person name="Tahir J."/>
            <person name="Deroles S.C."/>
            <person name="Templeton K."/>
            <person name="Luo Z."/>
            <person name="Davy M."/>
            <person name="Cheng C."/>
            <person name="McNeilage M."/>
            <person name="Scaglione D."/>
            <person name="Liu Y."/>
            <person name="Zhang Q."/>
            <person name="Datson P."/>
            <person name="De Silva N."/>
            <person name="Gardiner S.E."/>
            <person name="Bassett H."/>
            <person name="Chagne D."/>
            <person name="McCallum J."/>
            <person name="Dzierzon H."/>
            <person name="Deng C."/>
            <person name="Wang Y.Y."/>
            <person name="Barron L."/>
            <person name="Manako K."/>
            <person name="Bowen J."/>
            <person name="Foster T.M."/>
            <person name="Erridge Z.A."/>
            <person name="Tiffin H."/>
            <person name="Waite C.N."/>
            <person name="Davies K.M."/>
            <person name="Grierson E.P."/>
            <person name="Laing W.A."/>
            <person name="Kirk R."/>
            <person name="Chen X."/>
            <person name="Wood M."/>
            <person name="Montefiori M."/>
            <person name="Brummell D.A."/>
            <person name="Schwinn K.E."/>
            <person name="Catanach A."/>
            <person name="Fullerton C."/>
            <person name="Li D."/>
            <person name="Meiyalaghan S."/>
            <person name="Nieuwenhuizen N."/>
            <person name="Read N."/>
            <person name="Prakash R."/>
            <person name="Hunter D."/>
            <person name="Zhang H."/>
            <person name="McKenzie M."/>
            <person name="Knabel M."/>
            <person name="Harris A."/>
            <person name="Allan A.C."/>
            <person name="Gleave A."/>
            <person name="Chen A."/>
            <person name="Janssen B.J."/>
            <person name="Plunkett B."/>
            <person name="Ampomah-Dwamena C."/>
            <person name="Voogd C."/>
            <person name="Leif D."/>
            <person name="Lafferty D."/>
            <person name="Souleyre E.J.F."/>
            <person name="Varkonyi-Gasic E."/>
            <person name="Gambi F."/>
            <person name="Hanley J."/>
            <person name="Yao J.L."/>
            <person name="Cheung J."/>
            <person name="David K.M."/>
            <person name="Warren B."/>
            <person name="Marsh K."/>
            <person name="Snowden K.C."/>
            <person name="Lin-Wang K."/>
            <person name="Brian L."/>
            <person name="Martinez-Sanchez M."/>
            <person name="Wang M."/>
            <person name="Ileperuma N."/>
            <person name="Macnee N."/>
            <person name="Campin R."/>
            <person name="McAtee P."/>
            <person name="Drummond R.S.M."/>
            <person name="Espley R.V."/>
            <person name="Ireland H.S."/>
            <person name="Wu R."/>
            <person name="Atkinson R.G."/>
            <person name="Karunairetnam S."/>
            <person name="Bulley S."/>
            <person name="Chunkath S."/>
            <person name="Hanley Z."/>
            <person name="Storey R."/>
            <person name="Thrimawithana A.H."/>
            <person name="Thomson S."/>
            <person name="David C."/>
            <person name="Testolin R."/>
            <person name="Huang H."/>
            <person name="Hellens R.P."/>
            <person name="Schaffer R.J."/>
        </authorList>
    </citation>
    <scope>NUCLEOTIDE SEQUENCE [LARGE SCALE GENOMIC DNA]</scope>
    <source>
        <strain evidence="5">cv. Red5</strain>
    </source>
</reference>
<evidence type="ECO:0000259" key="3">
    <source>
        <dbReference type="Pfam" id="PF03171"/>
    </source>
</evidence>
<dbReference type="GO" id="GO:0046872">
    <property type="term" value="F:metal ion binding"/>
    <property type="evidence" value="ECO:0007669"/>
    <property type="project" value="UniProtKB-KW"/>
</dbReference>
<dbReference type="OMA" id="IAPTENC"/>
<keyword evidence="4" id="KW-0223">Dioxygenase</keyword>
<comment type="caution">
    <text evidence="4">The sequence shown here is derived from an EMBL/GenBank/DDBJ whole genome shotgun (WGS) entry which is preliminary data.</text>
</comment>
<name>A0A2R6Q1L0_ACTCC</name>
<proteinExistence type="predicted"/>
<gene>
    <name evidence="4" type="ORF">CEY00_Acc24250</name>
</gene>
<dbReference type="Gene3D" id="2.60.120.330">
    <property type="entry name" value="B-lactam Antibiotic, Isopenicillin N Synthase, Chain"/>
    <property type="match status" value="1"/>
</dbReference>
<keyword evidence="5" id="KW-1185">Reference proteome</keyword>
<keyword evidence="2" id="KW-0408">Iron</keyword>
<organism evidence="4 5">
    <name type="scientific">Actinidia chinensis var. chinensis</name>
    <name type="common">Chinese soft-hair kiwi</name>
    <dbReference type="NCBI Taxonomy" id="1590841"/>
    <lineage>
        <taxon>Eukaryota</taxon>
        <taxon>Viridiplantae</taxon>
        <taxon>Streptophyta</taxon>
        <taxon>Embryophyta</taxon>
        <taxon>Tracheophyta</taxon>
        <taxon>Spermatophyta</taxon>
        <taxon>Magnoliopsida</taxon>
        <taxon>eudicotyledons</taxon>
        <taxon>Gunneridae</taxon>
        <taxon>Pentapetalae</taxon>
        <taxon>asterids</taxon>
        <taxon>Ericales</taxon>
        <taxon>Actinidiaceae</taxon>
        <taxon>Actinidia</taxon>
    </lineage>
</organism>
<sequence length="243" mass="27758">MMQMKVLKECFSLPAEYKASFFSNARDKSCFIYSSSLRQIDPNKDEICYWRDCLTHPCHPLEDHLQFWPETPTRYREGLGIDPGYFEGDLSKIQRLSVNHHIPCPDPSLTLAHPEHYDPNLITNLHQCDVPGFQFFKDGQWIGVEPLPSAFMVISNGKFTSQKHQVVPHAKETPRFDDAIIEPATASLSQSNPPISRSYKYKDFFSGWIKDVTEDAALDRFKVQDYVLIKCLVSVRGSVGVAL</sequence>
<evidence type="ECO:0000256" key="2">
    <source>
        <dbReference type="ARBA" id="ARBA00023004"/>
    </source>
</evidence>
<evidence type="ECO:0000256" key="1">
    <source>
        <dbReference type="ARBA" id="ARBA00022723"/>
    </source>
</evidence>
<dbReference type="InterPro" id="IPR044861">
    <property type="entry name" value="IPNS-like_FE2OG_OXY"/>
</dbReference>
<dbReference type="STRING" id="1590841.A0A2R6Q1L0"/>
<dbReference type="GO" id="GO:0051213">
    <property type="term" value="F:dioxygenase activity"/>
    <property type="evidence" value="ECO:0007669"/>
    <property type="project" value="UniProtKB-KW"/>
</dbReference>
<accession>A0A2R6Q1L0</accession>
<dbReference type="AlphaFoldDB" id="A0A2R6Q1L0"/>
<reference evidence="4 5" key="1">
    <citation type="submission" date="2017-07" db="EMBL/GenBank/DDBJ databases">
        <title>An improved, manually edited Actinidia chinensis var. chinensis (kiwifruit) genome highlights the challenges associated with draft genomes and gene prediction in plants.</title>
        <authorList>
            <person name="Pilkington S."/>
            <person name="Crowhurst R."/>
            <person name="Hilario E."/>
            <person name="Nardozza S."/>
            <person name="Fraser L."/>
            <person name="Peng Y."/>
            <person name="Gunaseelan K."/>
            <person name="Simpson R."/>
            <person name="Tahir J."/>
            <person name="Deroles S."/>
            <person name="Templeton K."/>
            <person name="Luo Z."/>
            <person name="Davy M."/>
            <person name="Cheng C."/>
            <person name="Mcneilage M."/>
            <person name="Scaglione D."/>
            <person name="Liu Y."/>
            <person name="Zhang Q."/>
            <person name="Datson P."/>
            <person name="De Silva N."/>
            <person name="Gardiner S."/>
            <person name="Bassett H."/>
            <person name="Chagne D."/>
            <person name="Mccallum J."/>
            <person name="Dzierzon H."/>
            <person name="Deng C."/>
            <person name="Wang Y.-Y."/>
            <person name="Barron N."/>
            <person name="Manako K."/>
            <person name="Bowen J."/>
            <person name="Foster T."/>
            <person name="Erridge Z."/>
            <person name="Tiffin H."/>
            <person name="Waite C."/>
            <person name="Davies K."/>
            <person name="Grierson E."/>
            <person name="Laing W."/>
            <person name="Kirk R."/>
            <person name="Chen X."/>
            <person name="Wood M."/>
            <person name="Montefiori M."/>
            <person name="Brummell D."/>
            <person name="Schwinn K."/>
            <person name="Catanach A."/>
            <person name="Fullerton C."/>
            <person name="Li D."/>
            <person name="Meiyalaghan S."/>
            <person name="Nieuwenhuizen N."/>
            <person name="Read N."/>
            <person name="Prakash R."/>
            <person name="Hunter D."/>
            <person name="Zhang H."/>
            <person name="Mckenzie M."/>
            <person name="Knabel M."/>
            <person name="Harris A."/>
            <person name="Allan A."/>
            <person name="Chen A."/>
            <person name="Janssen B."/>
            <person name="Plunkett B."/>
            <person name="Dwamena C."/>
            <person name="Voogd C."/>
            <person name="Leif D."/>
            <person name="Lafferty D."/>
            <person name="Souleyre E."/>
            <person name="Varkonyi-Gasic E."/>
            <person name="Gambi F."/>
            <person name="Hanley J."/>
            <person name="Yao J.-L."/>
            <person name="Cheung J."/>
            <person name="David K."/>
            <person name="Warren B."/>
            <person name="Marsh K."/>
            <person name="Snowden K."/>
            <person name="Lin-Wang K."/>
            <person name="Brian L."/>
            <person name="Martinez-Sanchez M."/>
            <person name="Wang M."/>
            <person name="Ileperuma N."/>
            <person name="Macnee N."/>
            <person name="Campin R."/>
            <person name="Mcatee P."/>
            <person name="Drummond R."/>
            <person name="Espley R."/>
            <person name="Ireland H."/>
            <person name="Wu R."/>
            <person name="Atkinson R."/>
            <person name="Karunairetnam S."/>
            <person name="Bulley S."/>
            <person name="Chunkath S."/>
            <person name="Hanley Z."/>
            <person name="Storey R."/>
            <person name="Thrimawithana A."/>
            <person name="Thomson S."/>
            <person name="David C."/>
            <person name="Testolin R."/>
        </authorList>
    </citation>
    <scope>NUCLEOTIDE SEQUENCE [LARGE SCALE GENOMIC DNA]</scope>
    <source>
        <strain evidence="5">cv. Red5</strain>
        <tissue evidence="4">Young leaf</tissue>
    </source>
</reference>
<keyword evidence="1" id="KW-0479">Metal-binding</keyword>
<dbReference type="Proteomes" id="UP000241394">
    <property type="component" value="Chromosome LG21"/>
</dbReference>
<protein>
    <submittedName>
        <fullName evidence="4">Hyoscyamine 6-dioxygenase</fullName>
    </submittedName>
</protein>
<dbReference type="InterPro" id="IPR027443">
    <property type="entry name" value="IPNS-like_sf"/>
</dbReference>
<dbReference type="EMBL" id="NKQK01000021">
    <property type="protein sequence ID" value="PSS00282.1"/>
    <property type="molecule type" value="Genomic_DNA"/>
</dbReference>
<dbReference type="InParanoid" id="A0A2R6Q1L0"/>
<feature type="domain" description="Isopenicillin N synthase-like Fe(2+) 2OG dioxygenase" evidence="3">
    <location>
        <begin position="97"/>
        <end position="175"/>
    </location>
</feature>
<dbReference type="PANTHER" id="PTHR47991">
    <property type="entry name" value="OXOGLUTARATE/IRON-DEPENDENT DIOXYGENASE"/>
    <property type="match status" value="1"/>
</dbReference>
<keyword evidence="4" id="KW-0560">Oxidoreductase</keyword>
<dbReference type="OrthoDB" id="406156at2759"/>
<dbReference type="SUPFAM" id="SSF51197">
    <property type="entry name" value="Clavaminate synthase-like"/>
    <property type="match status" value="1"/>
</dbReference>
<dbReference type="Pfam" id="PF03171">
    <property type="entry name" value="2OG-FeII_Oxy"/>
    <property type="match status" value="1"/>
</dbReference>
<dbReference type="InterPro" id="IPR050295">
    <property type="entry name" value="Plant_2OG-oxidoreductases"/>
</dbReference>